<evidence type="ECO:0000313" key="2">
    <source>
        <dbReference type="Proteomes" id="UP001221757"/>
    </source>
</evidence>
<dbReference type="EMBL" id="JARKIE010000037">
    <property type="protein sequence ID" value="KAJ7695748.1"/>
    <property type="molecule type" value="Genomic_DNA"/>
</dbReference>
<dbReference type="Proteomes" id="UP001221757">
    <property type="component" value="Unassembled WGS sequence"/>
</dbReference>
<dbReference type="AlphaFoldDB" id="A0AAD7DN48"/>
<reference evidence="1" key="1">
    <citation type="submission" date="2023-03" db="EMBL/GenBank/DDBJ databases">
        <title>Massive genome expansion in bonnet fungi (Mycena s.s.) driven by repeated elements and novel gene families across ecological guilds.</title>
        <authorList>
            <consortium name="Lawrence Berkeley National Laboratory"/>
            <person name="Harder C.B."/>
            <person name="Miyauchi S."/>
            <person name="Viragh M."/>
            <person name="Kuo A."/>
            <person name="Thoen E."/>
            <person name="Andreopoulos B."/>
            <person name="Lu D."/>
            <person name="Skrede I."/>
            <person name="Drula E."/>
            <person name="Henrissat B."/>
            <person name="Morin E."/>
            <person name="Kohler A."/>
            <person name="Barry K."/>
            <person name="LaButti K."/>
            <person name="Morin E."/>
            <person name="Salamov A."/>
            <person name="Lipzen A."/>
            <person name="Mereny Z."/>
            <person name="Hegedus B."/>
            <person name="Baldrian P."/>
            <person name="Stursova M."/>
            <person name="Weitz H."/>
            <person name="Taylor A."/>
            <person name="Grigoriev I.V."/>
            <person name="Nagy L.G."/>
            <person name="Martin F."/>
            <person name="Kauserud H."/>
        </authorList>
    </citation>
    <scope>NUCLEOTIDE SEQUENCE</scope>
    <source>
        <strain evidence="1">CBHHK067</strain>
    </source>
</reference>
<name>A0AAD7DN48_MYCRO</name>
<sequence>MQCPRAGDQDQVLRNPDPHIAPLLLVRICARWRHIALATPMLWTEMQLILANSNWLDGKGVPWKLVLMNNWVVNASPLPISFAARCDSYEVLTRALSVTNRFKALHLRLSAQSIRALRGRIPRTRLDAESLQIDIADSAFREPHLYSSFKNSASLRSFTLISATPGVQSALLQFSLPWAQLTHMSIDEPLFFASMTVLVQCINLVNCTFGTLAPFDDEDDVALQGENTLPFLTDANFTFDDLDWVTAEHFLKPLILPTLKKLVLKVAYPPVQWSATAFSHFQMRSAFNLEMLELDMLIATEDLRGLLGSLPSLKNFTSTQISDAVALFSLLTFNGPNGLLPQLECLKFNFIQSDISLEAFIAMIRSRRKRLRAPAPGTLMSRLEHLHIISAKGTLPLDRWWWPLKLELVFPKLELEFECTGTL</sequence>
<keyword evidence="2" id="KW-1185">Reference proteome</keyword>
<protein>
    <recommendedName>
        <fullName evidence="3">F-box domain-containing protein</fullName>
    </recommendedName>
</protein>
<evidence type="ECO:0000313" key="1">
    <source>
        <dbReference type="EMBL" id="KAJ7695748.1"/>
    </source>
</evidence>
<evidence type="ECO:0008006" key="3">
    <source>
        <dbReference type="Google" id="ProtNLM"/>
    </source>
</evidence>
<gene>
    <name evidence="1" type="ORF">B0H17DRAFT_426227</name>
</gene>
<proteinExistence type="predicted"/>
<organism evidence="1 2">
    <name type="scientific">Mycena rosella</name>
    <name type="common">Pink bonnet</name>
    <name type="synonym">Agaricus rosellus</name>
    <dbReference type="NCBI Taxonomy" id="1033263"/>
    <lineage>
        <taxon>Eukaryota</taxon>
        <taxon>Fungi</taxon>
        <taxon>Dikarya</taxon>
        <taxon>Basidiomycota</taxon>
        <taxon>Agaricomycotina</taxon>
        <taxon>Agaricomycetes</taxon>
        <taxon>Agaricomycetidae</taxon>
        <taxon>Agaricales</taxon>
        <taxon>Marasmiineae</taxon>
        <taxon>Mycenaceae</taxon>
        <taxon>Mycena</taxon>
    </lineage>
</organism>
<accession>A0AAD7DN48</accession>
<comment type="caution">
    <text evidence="1">The sequence shown here is derived from an EMBL/GenBank/DDBJ whole genome shotgun (WGS) entry which is preliminary data.</text>
</comment>